<feature type="transmembrane region" description="Helical" evidence="1">
    <location>
        <begin position="60"/>
        <end position="79"/>
    </location>
</feature>
<feature type="transmembrane region" description="Helical" evidence="1">
    <location>
        <begin position="30"/>
        <end position="54"/>
    </location>
</feature>
<sequence>MAKQSYLDLGIDENVTESFLKCARRKKLNISLFVMLVLLIISIIVLISCVKLIVPWWATLISIFLLFLPAIIINIYLNYVRFCLIIERVYQQDNPKVWVKYKPRYLSIIFDTKVAIWTYNISRKKISKINKLDSSKLINYLANSN</sequence>
<keyword evidence="1" id="KW-0812">Transmembrane</keyword>
<keyword evidence="1" id="KW-0472">Membrane</keyword>
<name>A0ABS6DTS2_9MOLU</name>
<dbReference type="Proteomes" id="UP000812267">
    <property type="component" value="Unassembled WGS sequence"/>
</dbReference>
<dbReference type="EMBL" id="JAHMHK010000006">
    <property type="protein sequence ID" value="MBU4693888.1"/>
    <property type="molecule type" value="Genomic_DNA"/>
</dbReference>
<keyword evidence="3" id="KW-1185">Reference proteome</keyword>
<gene>
    <name evidence="2" type="ORF">KQ878_03275</name>
</gene>
<dbReference type="NCBIfam" id="NF045993">
    <property type="entry name" value="MAG0130_MAG3770"/>
    <property type="match status" value="1"/>
</dbReference>
<protein>
    <submittedName>
        <fullName evidence="2">Uncharacterized protein</fullName>
    </submittedName>
</protein>
<accession>A0ABS6DTS2</accession>
<evidence type="ECO:0000313" key="2">
    <source>
        <dbReference type="EMBL" id="MBU4693888.1"/>
    </source>
</evidence>
<comment type="caution">
    <text evidence="2">The sequence shown here is derived from an EMBL/GenBank/DDBJ whole genome shotgun (WGS) entry which is preliminary data.</text>
</comment>
<keyword evidence="1" id="KW-1133">Transmembrane helix</keyword>
<reference evidence="2" key="1">
    <citation type="submission" date="2021-06" db="EMBL/GenBank/DDBJ databases">
        <title>Novel Mycoplasma species detected in California sea lions (Zalophus californianus) from the USA.</title>
        <authorList>
            <person name="Volokhov D.V."/>
            <person name="Furtak V.A."/>
            <person name="Zagorodnyaya T.A."/>
        </authorList>
    </citation>
    <scope>NUCLEOTIDE SEQUENCE [LARGE SCALE GENOMIC DNA]</scope>
    <source>
        <strain evidence="2">CSL 4779</strain>
    </source>
</reference>
<dbReference type="RefSeq" id="WP_216505413.1">
    <property type="nucleotide sequence ID" value="NZ_JAHMHJ010000002.1"/>
</dbReference>
<proteinExistence type="predicted"/>
<evidence type="ECO:0000256" key="1">
    <source>
        <dbReference type="SAM" id="Phobius"/>
    </source>
</evidence>
<evidence type="ECO:0000313" key="3">
    <source>
        <dbReference type="Proteomes" id="UP000812267"/>
    </source>
</evidence>
<organism evidence="2 3">
    <name type="scientific">Mycoplasma zalophidermidis</name>
    <dbReference type="NCBI Taxonomy" id="398174"/>
    <lineage>
        <taxon>Bacteria</taxon>
        <taxon>Bacillati</taxon>
        <taxon>Mycoplasmatota</taxon>
        <taxon>Mollicutes</taxon>
        <taxon>Mycoplasmataceae</taxon>
        <taxon>Mycoplasma</taxon>
    </lineage>
</organism>